<dbReference type="GeneID" id="39991482"/>
<comment type="caution">
    <text evidence="1">The sequence shown here is derived from an EMBL/GenBank/DDBJ whole genome shotgun (WGS) entry which is preliminary data.</text>
</comment>
<dbReference type="RefSeq" id="XP_028877004.1">
    <property type="nucleotide sequence ID" value="XM_029031702.1"/>
</dbReference>
<protein>
    <submittedName>
        <fullName evidence="1">Uncharacterized protein</fullName>
    </submittedName>
</protein>
<sequence length="111" mass="12937">MEETAEKTKYKTDKEKASSILPSWAIFSGGEKFDISTERFGDPIMGHYQQLSDVRFRVLTSWEAQEKWAVGRHLPQRSSAGYKLQWAESQQQARADAVEHEYARKAQENRW</sequence>
<dbReference type="Proteomes" id="UP000192257">
    <property type="component" value="Unassembled WGS sequence"/>
</dbReference>
<proteinExistence type="predicted"/>
<name>A0A1X0NEL0_9TRYP</name>
<reference evidence="1 2" key="1">
    <citation type="submission" date="2017-03" db="EMBL/GenBank/DDBJ databases">
        <title>An alternative strategy for trypanosome survival in the mammalian bloodstream revealed through genome and transcriptome analysis of the ubiquitous bovine parasite Trypanosoma (Megatrypanum) theileri.</title>
        <authorList>
            <person name="Kelly S."/>
            <person name="Ivens A."/>
            <person name="Mott A."/>
            <person name="O'Neill E."/>
            <person name="Emms D."/>
            <person name="Macleod O."/>
            <person name="Voorheis P."/>
            <person name="Matthews J."/>
            <person name="Matthews K."/>
            <person name="Carrington M."/>
        </authorList>
    </citation>
    <scope>NUCLEOTIDE SEQUENCE [LARGE SCALE GENOMIC DNA]</scope>
    <source>
        <strain evidence="1">Edinburgh</strain>
    </source>
</reference>
<organism evidence="1 2">
    <name type="scientific">Trypanosoma theileri</name>
    <dbReference type="NCBI Taxonomy" id="67003"/>
    <lineage>
        <taxon>Eukaryota</taxon>
        <taxon>Discoba</taxon>
        <taxon>Euglenozoa</taxon>
        <taxon>Kinetoplastea</taxon>
        <taxon>Metakinetoplastina</taxon>
        <taxon>Trypanosomatida</taxon>
        <taxon>Trypanosomatidae</taxon>
        <taxon>Trypanosoma</taxon>
    </lineage>
</organism>
<dbReference type="EMBL" id="NBCO01000110">
    <property type="protein sequence ID" value="ORC81674.1"/>
    <property type="molecule type" value="Genomic_DNA"/>
</dbReference>
<evidence type="ECO:0000313" key="1">
    <source>
        <dbReference type="EMBL" id="ORC81674.1"/>
    </source>
</evidence>
<dbReference type="AlphaFoldDB" id="A0A1X0NEL0"/>
<dbReference type="VEuPathDB" id="TriTrypDB:TM35_001101020"/>
<keyword evidence="2" id="KW-1185">Reference proteome</keyword>
<gene>
    <name evidence="1" type="ORF">TM35_001101020</name>
</gene>
<evidence type="ECO:0000313" key="2">
    <source>
        <dbReference type="Proteomes" id="UP000192257"/>
    </source>
</evidence>
<accession>A0A1X0NEL0</accession>